<protein>
    <recommendedName>
        <fullName evidence="4">Transmembrane protein</fullName>
    </recommendedName>
</protein>
<name>A0ABP1RVN0_9HEXA</name>
<evidence type="ECO:0000313" key="3">
    <source>
        <dbReference type="Proteomes" id="UP001642540"/>
    </source>
</evidence>
<keyword evidence="1" id="KW-0472">Membrane</keyword>
<feature type="transmembrane region" description="Helical" evidence="1">
    <location>
        <begin position="81"/>
        <end position="99"/>
    </location>
</feature>
<dbReference type="EMBL" id="CAXLJM020000111">
    <property type="protein sequence ID" value="CAL8136644.1"/>
    <property type="molecule type" value="Genomic_DNA"/>
</dbReference>
<feature type="transmembrane region" description="Helical" evidence="1">
    <location>
        <begin position="12"/>
        <end position="30"/>
    </location>
</feature>
<organism evidence="2 3">
    <name type="scientific">Orchesella dallaii</name>
    <dbReference type="NCBI Taxonomy" id="48710"/>
    <lineage>
        <taxon>Eukaryota</taxon>
        <taxon>Metazoa</taxon>
        <taxon>Ecdysozoa</taxon>
        <taxon>Arthropoda</taxon>
        <taxon>Hexapoda</taxon>
        <taxon>Collembola</taxon>
        <taxon>Entomobryomorpha</taxon>
        <taxon>Entomobryoidea</taxon>
        <taxon>Orchesellidae</taxon>
        <taxon>Orchesellinae</taxon>
        <taxon>Orchesella</taxon>
    </lineage>
</organism>
<keyword evidence="1" id="KW-0812">Transmembrane</keyword>
<accession>A0ABP1RVN0</accession>
<dbReference type="Proteomes" id="UP001642540">
    <property type="component" value="Unassembled WGS sequence"/>
</dbReference>
<evidence type="ECO:0000313" key="2">
    <source>
        <dbReference type="EMBL" id="CAL8136644.1"/>
    </source>
</evidence>
<sequence>MPLSCSKISTVVYTFIIFVELSCGLVATFWTAFWNDKEVDKWAYIIFGIDIAFAFILLYFTSYGIYSRWKQIEKTVSQKRLCIVCTMVTFFILTILYYYNKTVLQDCNLDGLSWVIFWTFLLSYLALVGVSIYLVWNRCTTAPVVSNDNHHHHDIEEGEMEPVEMLDIAEASHSSEIGEGAIYLKKIDQVSINSSQSQGECL</sequence>
<keyword evidence="1" id="KW-1133">Transmembrane helix</keyword>
<proteinExistence type="predicted"/>
<comment type="caution">
    <text evidence="2">The sequence shown here is derived from an EMBL/GenBank/DDBJ whole genome shotgun (WGS) entry which is preliminary data.</text>
</comment>
<feature type="transmembrane region" description="Helical" evidence="1">
    <location>
        <begin position="111"/>
        <end position="136"/>
    </location>
</feature>
<keyword evidence="3" id="KW-1185">Reference proteome</keyword>
<evidence type="ECO:0008006" key="4">
    <source>
        <dbReference type="Google" id="ProtNLM"/>
    </source>
</evidence>
<reference evidence="2 3" key="1">
    <citation type="submission" date="2024-08" db="EMBL/GenBank/DDBJ databases">
        <authorList>
            <person name="Cucini C."/>
            <person name="Frati F."/>
        </authorList>
    </citation>
    <scope>NUCLEOTIDE SEQUENCE [LARGE SCALE GENOMIC DNA]</scope>
</reference>
<feature type="transmembrane region" description="Helical" evidence="1">
    <location>
        <begin position="42"/>
        <end position="60"/>
    </location>
</feature>
<gene>
    <name evidence="2" type="ORF">ODALV1_LOCUS26543</name>
</gene>
<evidence type="ECO:0000256" key="1">
    <source>
        <dbReference type="SAM" id="Phobius"/>
    </source>
</evidence>